<protein>
    <recommendedName>
        <fullName evidence="1">Pyridoxamine 5'-phosphate oxidase N-terminal domain-containing protein</fullName>
    </recommendedName>
</protein>
<dbReference type="SUPFAM" id="SSF50475">
    <property type="entry name" value="FMN-binding split barrel"/>
    <property type="match status" value="1"/>
</dbReference>
<reference evidence="2 3" key="1">
    <citation type="submission" date="2016-10" db="EMBL/GenBank/DDBJ databases">
        <authorList>
            <person name="de Groot N.N."/>
        </authorList>
    </citation>
    <scope>NUCLEOTIDE SEQUENCE [LARGE SCALE GENOMIC DNA]</scope>
    <source>
        <strain evidence="2 3">DSM 23042</strain>
    </source>
</reference>
<gene>
    <name evidence="2" type="ORF">SAMN04490244_106221</name>
</gene>
<dbReference type="OrthoDB" id="7867371at2"/>
<dbReference type="Gene3D" id="2.30.110.10">
    <property type="entry name" value="Electron Transport, Fmn-binding Protein, Chain A"/>
    <property type="match status" value="1"/>
</dbReference>
<dbReference type="Pfam" id="PF01243">
    <property type="entry name" value="PNPOx_N"/>
    <property type="match status" value="1"/>
</dbReference>
<accession>A0A1H9V3D3</accession>
<sequence length="154" mass="16701">MFNDTVRDEAAASVLCWLATVDGDGVPSVTPKEIFALDVADRVLIADIASAGSVRNAQAHGDVCVSFVDIFRQRGFKLIGRAEVVSPEDSGWAARVAPLMAKAGQAFTIRHVIVVTVTRIARIRAPSYHAFPDKTEQDLRAEAYRTYGVRPADT</sequence>
<dbReference type="InterPro" id="IPR012349">
    <property type="entry name" value="Split_barrel_FMN-bd"/>
</dbReference>
<evidence type="ECO:0000313" key="3">
    <source>
        <dbReference type="Proteomes" id="UP000198885"/>
    </source>
</evidence>
<organism evidence="2 3">
    <name type="scientific">Tranquillimonas rosea</name>
    <dbReference type="NCBI Taxonomy" id="641238"/>
    <lineage>
        <taxon>Bacteria</taxon>
        <taxon>Pseudomonadati</taxon>
        <taxon>Pseudomonadota</taxon>
        <taxon>Alphaproteobacteria</taxon>
        <taxon>Rhodobacterales</taxon>
        <taxon>Roseobacteraceae</taxon>
        <taxon>Tranquillimonas</taxon>
    </lineage>
</organism>
<name>A0A1H9V3D3_9RHOB</name>
<feature type="domain" description="Pyridoxamine 5'-phosphate oxidase N-terminal" evidence="1">
    <location>
        <begin position="4"/>
        <end position="120"/>
    </location>
</feature>
<dbReference type="Proteomes" id="UP000198885">
    <property type="component" value="Unassembled WGS sequence"/>
</dbReference>
<dbReference type="STRING" id="641238.SAMN04490244_106221"/>
<keyword evidence="3" id="KW-1185">Reference proteome</keyword>
<evidence type="ECO:0000259" key="1">
    <source>
        <dbReference type="Pfam" id="PF01243"/>
    </source>
</evidence>
<dbReference type="RefSeq" id="WP_092693899.1">
    <property type="nucleotide sequence ID" value="NZ_CBDDGO010000004.1"/>
</dbReference>
<dbReference type="InterPro" id="IPR011576">
    <property type="entry name" value="Pyridox_Oxase_N"/>
</dbReference>
<dbReference type="EMBL" id="FOGU01000006">
    <property type="protein sequence ID" value="SES16225.1"/>
    <property type="molecule type" value="Genomic_DNA"/>
</dbReference>
<evidence type="ECO:0000313" key="2">
    <source>
        <dbReference type="EMBL" id="SES16225.1"/>
    </source>
</evidence>
<proteinExistence type="predicted"/>
<dbReference type="AlphaFoldDB" id="A0A1H9V3D3"/>